<keyword evidence="9" id="KW-1185">Reference proteome</keyword>
<feature type="binding site" evidence="4">
    <location>
        <position position="113"/>
    </location>
    <ligand>
        <name>substrate</name>
    </ligand>
</feature>
<keyword evidence="8" id="KW-0808">Transferase</keyword>
<comment type="similarity">
    <text evidence="1">Belongs to the asparaginase 1 family.</text>
</comment>
<dbReference type="GO" id="GO:0004067">
    <property type="term" value="F:asparaginase activity"/>
    <property type="evidence" value="ECO:0007669"/>
    <property type="project" value="UniProtKB-UniRule"/>
</dbReference>
<evidence type="ECO:0000313" key="8">
    <source>
        <dbReference type="EMBL" id="AKE40574.1"/>
    </source>
</evidence>
<dbReference type="InterPro" id="IPR037152">
    <property type="entry name" value="L-asparaginase_N_sf"/>
</dbReference>
<dbReference type="SFLD" id="SFLDS00057">
    <property type="entry name" value="Glutaminase/Asparaginase"/>
    <property type="match status" value="1"/>
</dbReference>
<evidence type="ECO:0000313" key="9">
    <source>
        <dbReference type="Proteomes" id="UP000033457"/>
    </source>
</evidence>
<reference evidence="8 9" key="1">
    <citation type="journal article" date="2015" name="Genome Announc.">
        <title>Complete Genome Sequence of Corynebacterium kutscheri DSM 20755, a Corynebacterial Type Strain with Remarkably Low G+C Content of Chromosomal DNA.</title>
        <authorList>
            <person name="Ruckert C."/>
            <person name="Albersmeier A."/>
            <person name="Winkler A."/>
            <person name="Tauch A."/>
        </authorList>
    </citation>
    <scope>NUCLEOTIDE SEQUENCE [LARGE SCALE GENOMIC DNA]</scope>
    <source>
        <strain evidence="8 9">DSM 20755</strain>
    </source>
</reference>
<feature type="chain" id="PRO_5043119981" evidence="5">
    <location>
        <begin position="30"/>
        <end position="363"/>
    </location>
</feature>
<dbReference type="Proteomes" id="UP000033457">
    <property type="component" value="Chromosome"/>
</dbReference>
<sequence>MTHLFSRRSFLGLGALATAGSVGVLSACAQENTANTESNSADSTKNSDTKEIDYSMVSGHLVVLSTGGTIASTNVNGALIPTVSGEELVAPVYEKFSHDKLTIEVRQVSQLDSSAMTLHDTDNIIREVLKTVEEEKVTGVIVTHGTDSMEESAIAVDTFLKGDKPVVFTGSMLPFDDPDTDGPDNLMLAVITATDTKNQGKGTFIAFGGTVIPARGAYKSHTSEKDGFRSNAGTEVIRPKALDFQLLESHRVDIIAAYPGAPRELIEAAVSTGAEALVIEGMGAGNVGGDIAEAIVAVAEKNIPVVMTTRVDAGLVEGTYGGAGGGATLAQKGVIGSDYLRAGQSRILLAAALATGTDPKELF</sequence>
<proteinExistence type="inferred from homology"/>
<dbReference type="RefSeq" id="WP_046438674.1">
    <property type="nucleotide sequence ID" value="NZ_CP011312.1"/>
</dbReference>
<dbReference type="EMBL" id="CP011312">
    <property type="protein sequence ID" value="AKE40574.1"/>
    <property type="molecule type" value="Genomic_DNA"/>
</dbReference>
<keyword evidence="5" id="KW-0732">Signal</keyword>
<dbReference type="InterPro" id="IPR006311">
    <property type="entry name" value="TAT_signal"/>
</dbReference>
<evidence type="ECO:0000256" key="5">
    <source>
        <dbReference type="SAM" id="SignalP"/>
    </source>
</evidence>
<dbReference type="CDD" id="cd08964">
    <property type="entry name" value="L-asparaginase_II"/>
    <property type="match status" value="1"/>
</dbReference>
<dbReference type="OrthoDB" id="9788068at2"/>
<dbReference type="PROSITE" id="PS51732">
    <property type="entry name" value="ASN_GLN_ASE_3"/>
    <property type="match status" value="1"/>
</dbReference>
<dbReference type="PANTHER" id="PTHR11707">
    <property type="entry name" value="L-ASPARAGINASE"/>
    <property type="match status" value="1"/>
</dbReference>
<feature type="signal peptide" evidence="5">
    <location>
        <begin position="1"/>
        <end position="29"/>
    </location>
</feature>
<evidence type="ECO:0000259" key="7">
    <source>
        <dbReference type="Pfam" id="PF17763"/>
    </source>
</evidence>
<dbReference type="GO" id="GO:0006528">
    <property type="term" value="P:asparagine metabolic process"/>
    <property type="evidence" value="ECO:0007669"/>
    <property type="project" value="InterPro"/>
</dbReference>
<dbReference type="InterPro" id="IPR036152">
    <property type="entry name" value="Asp/glu_Ase-like_sf"/>
</dbReference>
<organism evidence="8 9">
    <name type="scientific">Corynebacterium kutscheri</name>
    <dbReference type="NCBI Taxonomy" id="35755"/>
    <lineage>
        <taxon>Bacteria</taxon>
        <taxon>Bacillati</taxon>
        <taxon>Actinomycetota</taxon>
        <taxon>Actinomycetes</taxon>
        <taxon>Mycobacteriales</taxon>
        <taxon>Corynebacteriaceae</taxon>
        <taxon>Corynebacterium</taxon>
    </lineage>
</organism>
<dbReference type="InterPro" id="IPR004550">
    <property type="entry name" value="AsnASE_II"/>
</dbReference>
<dbReference type="PROSITE" id="PS51257">
    <property type="entry name" value="PROKAR_LIPOPROTEIN"/>
    <property type="match status" value="1"/>
</dbReference>
<feature type="active site" description="O-isoaspartyl threonine intermediate" evidence="3">
    <location>
        <position position="69"/>
    </location>
</feature>
<dbReference type="STRING" id="35755.UL82_01730"/>
<dbReference type="SUPFAM" id="SSF53774">
    <property type="entry name" value="Glutaminase/Asparaginase"/>
    <property type="match status" value="1"/>
</dbReference>
<feature type="domain" description="Asparaginase/glutaminase C-terminal" evidence="7">
    <location>
        <begin position="251"/>
        <end position="361"/>
    </location>
</feature>
<dbReference type="KEGG" id="cku:UL82_01730"/>
<dbReference type="InterPro" id="IPR006034">
    <property type="entry name" value="Asparaginase/glutaminase-like"/>
</dbReference>
<dbReference type="AlphaFoldDB" id="A0A0F6TD55"/>
<dbReference type="Pfam" id="PF00710">
    <property type="entry name" value="Asparaginase"/>
    <property type="match status" value="1"/>
</dbReference>
<dbReference type="PRINTS" id="PR00139">
    <property type="entry name" value="ASNGLNASE"/>
</dbReference>
<evidence type="ECO:0000256" key="1">
    <source>
        <dbReference type="ARBA" id="ARBA00010518"/>
    </source>
</evidence>
<dbReference type="InterPro" id="IPR027474">
    <property type="entry name" value="L-asparaginase_N"/>
</dbReference>
<dbReference type="HOGENOM" id="CLU_019134_1_0_11"/>
<keyword evidence="2 8" id="KW-0378">Hydrolase</keyword>
<dbReference type="Gene3D" id="3.40.50.1170">
    <property type="entry name" value="L-asparaginase, N-terminal domain"/>
    <property type="match status" value="1"/>
</dbReference>
<dbReference type="EC" id="3.5.1.1" evidence="8"/>
<evidence type="ECO:0000256" key="2">
    <source>
        <dbReference type="ARBA" id="ARBA00022801"/>
    </source>
</evidence>
<protein>
    <submittedName>
        <fullName evidence="8">L-asparaginase/GlutRNAGln amidotransferase subunit D</fullName>
        <ecNumber evidence="8">3.5.1.1</ecNumber>
    </submittedName>
</protein>
<evidence type="ECO:0000256" key="3">
    <source>
        <dbReference type="PIRSR" id="PIRSR001220-1"/>
    </source>
</evidence>
<dbReference type="PROSITE" id="PS51318">
    <property type="entry name" value="TAT"/>
    <property type="match status" value="1"/>
</dbReference>
<dbReference type="PIRSF" id="PIRSF001220">
    <property type="entry name" value="L-ASNase_gatD"/>
    <property type="match status" value="1"/>
</dbReference>
<feature type="domain" description="L-asparaginase N-terminal" evidence="6">
    <location>
        <begin position="61"/>
        <end position="236"/>
    </location>
</feature>
<accession>A0A0F6TD55</accession>
<dbReference type="PIRSF" id="PIRSF500176">
    <property type="entry name" value="L_ASNase"/>
    <property type="match status" value="1"/>
</dbReference>
<dbReference type="Pfam" id="PF17763">
    <property type="entry name" value="Asparaginase_C"/>
    <property type="match status" value="1"/>
</dbReference>
<dbReference type="InterPro" id="IPR027473">
    <property type="entry name" value="L-asparaginase_C"/>
</dbReference>
<dbReference type="PANTHER" id="PTHR11707:SF28">
    <property type="entry name" value="60 KDA LYSOPHOSPHOLIPASE"/>
    <property type="match status" value="1"/>
</dbReference>
<evidence type="ECO:0000259" key="6">
    <source>
        <dbReference type="Pfam" id="PF00710"/>
    </source>
</evidence>
<dbReference type="GO" id="GO:0016740">
    <property type="term" value="F:transferase activity"/>
    <property type="evidence" value="ECO:0007669"/>
    <property type="project" value="UniProtKB-KW"/>
</dbReference>
<dbReference type="Gene3D" id="3.40.50.40">
    <property type="match status" value="1"/>
</dbReference>
<name>A0A0F6TD55_9CORY</name>
<dbReference type="InterPro" id="IPR040919">
    <property type="entry name" value="Asparaginase_C"/>
</dbReference>
<gene>
    <name evidence="8" type="ORF">UL82_01730</name>
</gene>
<dbReference type="SMART" id="SM00870">
    <property type="entry name" value="Asparaginase"/>
    <property type="match status" value="1"/>
</dbReference>
<feature type="binding site" evidence="4">
    <location>
        <begin position="146"/>
        <end position="147"/>
    </location>
    <ligand>
        <name>substrate</name>
    </ligand>
</feature>
<evidence type="ECO:0000256" key="4">
    <source>
        <dbReference type="PIRSR" id="PIRSR001220-2"/>
    </source>
</evidence>